<reference evidence="9 10" key="1">
    <citation type="submission" date="2019-10" db="EMBL/GenBank/DDBJ databases">
        <authorList>
            <person name="Palmer J.M."/>
        </authorList>
    </citation>
    <scope>NUCLEOTIDE SEQUENCE [LARGE SCALE GENOMIC DNA]</scope>
    <source>
        <strain evidence="9 10">TWF718</strain>
    </source>
</reference>
<proteinExistence type="inferred from homology"/>
<evidence type="ECO:0000313" key="9">
    <source>
        <dbReference type="EMBL" id="KAK6357682.1"/>
    </source>
</evidence>
<dbReference type="GO" id="GO:0016020">
    <property type="term" value="C:membrane"/>
    <property type="evidence" value="ECO:0007669"/>
    <property type="project" value="UniProtKB-SubCell"/>
</dbReference>
<sequence>MAGSNLTLTNLSRVSSDNYQASDFNGIVIPDGHVENCNETQRVQYFILYGVCHFFSLIFLGLRIYTRVFVVKYFGQDDVWILVSAAIALVIVGFDLSCGVHVACIKPTVLATTLKLKYITDPIYSLALQAIRMSMLTFYLRLSADPVFRKVVYWSMGITWLIFIVLLLVFELECMPPWKAWDLMVIYNDLYDKYCLNRWAVGWVWSIFAILCDCWVLVLPLKMLIALRISSKERAIIILIFGIGFMACAASIARIPAFKILGESPDPLCEWELVFWSPVSVCGRALLISVCVDLGDQFNVSVTSVVEWNFSVMAACCPALKPLFGRWSPGLLSKLTQRSGHYRSQGNRMGGTLGTANIKDPSDIENGDSVCTASKPTPPISPRASGKFRKLSVFIPGGRLNEFGLAPQMPPGERSGWRRIFGFFQRKKSITGQ</sequence>
<keyword evidence="2 7" id="KW-0812">Transmembrane</keyword>
<dbReference type="InterPro" id="IPR049326">
    <property type="entry name" value="Rhodopsin_dom_fungi"/>
</dbReference>
<dbReference type="Pfam" id="PF20684">
    <property type="entry name" value="Fung_rhodopsin"/>
    <property type="match status" value="1"/>
</dbReference>
<feature type="transmembrane region" description="Helical" evidence="7">
    <location>
        <begin position="203"/>
        <end position="224"/>
    </location>
</feature>
<evidence type="ECO:0000259" key="8">
    <source>
        <dbReference type="Pfam" id="PF20684"/>
    </source>
</evidence>
<accession>A0AAN8MW06</accession>
<keyword evidence="3 7" id="KW-1133">Transmembrane helix</keyword>
<feature type="transmembrane region" description="Helical" evidence="7">
    <location>
        <begin position="46"/>
        <end position="66"/>
    </location>
</feature>
<dbReference type="InterPro" id="IPR052337">
    <property type="entry name" value="SAT4-like"/>
</dbReference>
<feature type="transmembrane region" description="Helical" evidence="7">
    <location>
        <begin position="236"/>
        <end position="257"/>
    </location>
</feature>
<feature type="transmembrane region" description="Helical" evidence="7">
    <location>
        <begin position="78"/>
        <end position="103"/>
    </location>
</feature>
<feature type="domain" description="Rhodopsin" evidence="8">
    <location>
        <begin position="62"/>
        <end position="325"/>
    </location>
</feature>
<gene>
    <name evidence="9" type="ORF">TWF718_001990</name>
</gene>
<evidence type="ECO:0000256" key="7">
    <source>
        <dbReference type="SAM" id="Phobius"/>
    </source>
</evidence>
<evidence type="ECO:0000256" key="3">
    <source>
        <dbReference type="ARBA" id="ARBA00022989"/>
    </source>
</evidence>
<dbReference type="PANTHER" id="PTHR33048">
    <property type="entry name" value="PTH11-LIKE INTEGRAL MEMBRANE PROTEIN (AFU_ORTHOLOGUE AFUA_5G11245)"/>
    <property type="match status" value="1"/>
</dbReference>
<evidence type="ECO:0000256" key="2">
    <source>
        <dbReference type="ARBA" id="ARBA00022692"/>
    </source>
</evidence>
<evidence type="ECO:0000256" key="4">
    <source>
        <dbReference type="ARBA" id="ARBA00023136"/>
    </source>
</evidence>
<keyword evidence="10" id="KW-1185">Reference proteome</keyword>
<evidence type="ECO:0000256" key="5">
    <source>
        <dbReference type="ARBA" id="ARBA00038359"/>
    </source>
</evidence>
<keyword evidence="4 7" id="KW-0472">Membrane</keyword>
<evidence type="ECO:0000256" key="1">
    <source>
        <dbReference type="ARBA" id="ARBA00004141"/>
    </source>
</evidence>
<dbReference type="Proteomes" id="UP001313282">
    <property type="component" value="Unassembled WGS sequence"/>
</dbReference>
<feature type="transmembrane region" description="Helical" evidence="7">
    <location>
        <begin position="152"/>
        <end position="170"/>
    </location>
</feature>
<evidence type="ECO:0000256" key="6">
    <source>
        <dbReference type="SAM" id="MobiDB-lite"/>
    </source>
</evidence>
<dbReference type="PANTHER" id="PTHR33048:SF123">
    <property type="entry name" value="INTEGRAL MEMBRANE PROTEIN"/>
    <property type="match status" value="1"/>
</dbReference>
<comment type="subcellular location">
    <subcellularLocation>
        <location evidence="1">Membrane</location>
        <topology evidence="1">Multi-pass membrane protein</topology>
    </subcellularLocation>
</comment>
<evidence type="ECO:0000313" key="10">
    <source>
        <dbReference type="Proteomes" id="UP001313282"/>
    </source>
</evidence>
<comment type="similarity">
    <text evidence="5">Belongs to the SAT4 family.</text>
</comment>
<comment type="caution">
    <text evidence="9">The sequence shown here is derived from an EMBL/GenBank/DDBJ whole genome shotgun (WGS) entry which is preliminary data.</text>
</comment>
<organism evidence="9 10">
    <name type="scientific">Orbilia javanica</name>
    <dbReference type="NCBI Taxonomy" id="47235"/>
    <lineage>
        <taxon>Eukaryota</taxon>
        <taxon>Fungi</taxon>
        <taxon>Dikarya</taxon>
        <taxon>Ascomycota</taxon>
        <taxon>Pezizomycotina</taxon>
        <taxon>Orbiliomycetes</taxon>
        <taxon>Orbiliales</taxon>
        <taxon>Orbiliaceae</taxon>
        <taxon>Orbilia</taxon>
    </lineage>
</organism>
<dbReference type="EMBL" id="JAVHNR010000001">
    <property type="protein sequence ID" value="KAK6357682.1"/>
    <property type="molecule type" value="Genomic_DNA"/>
</dbReference>
<dbReference type="AlphaFoldDB" id="A0AAN8MW06"/>
<protein>
    <recommendedName>
        <fullName evidence="8">Rhodopsin domain-containing protein</fullName>
    </recommendedName>
</protein>
<name>A0AAN8MW06_9PEZI</name>
<feature type="region of interest" description="Disordered" evidence="6">
    <location>
        <begin position="341"/>
        <end position="385"/>
    </location>
</feature>